<feature type="non-terminal residue" evidence="1">
    <location>
        <position position="250"/>
    </location>
</feature>
<dbReference type="InterPro" id="IPR036278">
    <property type="entry name" value="Sialidase_sf"/>
</dbReference>
<gene>
    <name evidence="1" type="ORF">S01H1_65399</name>
</gene>
<comment type="caution">
    <text evidence="1">The sequence shown here is derived from an EMBL/GenBank/DDBJ whole genome shotgun (WGS) entry which is preliminary data.</text>
</comment>
<dbReference type="AlphaFoldDB" id="X0XJE6"/>
<accession>X0XJE6</accession>
<feature type="non-terminal residue" evidence="1">
    <location>
        <position position="1"/>
    </location>
</feature>
<dbReference type="EMBL" id="BARS01043172">
    <property type="protein sequence ID" value="GAG36778.1"/>
    <property type="molecule type" value="Genomic_DNA"/>
</dbReference>
<organism evidence="1">
    <name type="scientific">marine sediment metagenome</name>
    <dbReference type="NCBI Taxonomy" id="412755"/>
    <lineage>
        <taxon>unclassified sequences</taxon>
        <taxon>metagenomes</taxon>
        <taxon>ecological metagenomes</taxon>
    </lineage>
</organism>
<evidence type="ECO:0008006" key="2">
    <source>
        <dbReference type="Google" id="ProtNLM"/>
    </source>
</evidence>
<protein>
    <recommendedName>
        <fullName evidence="2">Sortilin N-terminal domain-containing protein</fullName>
    </recommendedName>
</protein>
<evidence type="ECO:0000313" key="1">
    <source>
        <dbReference type="EMBL" id="GAG36778.1"/>
    </source>
</evidence>
<dbReference type="SUPFAM" id="SSF50939">
    <property type="entry name" value="Sialidases"/>
    <property type="match status" value="1"/>
</dbReference>
<reference evidence="1" key="1">
    <citation type="journal article" date="2014" name="Front. Microbiol.">
        <title>High frequency of phylogenetically diverse reductive dehalogenase-homologous genes in deep subseafloor sedimentary metagenomes.</title>
        <authorList>
            <person name="Kawai M."/>
            <person name="Futagami T."/>
            <person name="Toyoda A."/>
            <person name="Takaki Y."/>
            <person name="Nishi S."/>
            <person name="Hori S."/>
            <person name="Arai W."/>
            <person name="Tsubouchi T."/>
            <person name="Morono Y."/>
            <person name="Uchiyama I."/>
            <person name="Ito T."/>
            <person name="Fujiyama A."/>
            <person name="Inagaki F."/>
            <person name="Takami H."/>
        </authorList>
    </citation>
    <scope>NUCLEOTIDE SEQUENCE</scope>
    <source>
        <strain evidence="1">Expedition CK06-06</strain>
    </source>
</reference>
<proteinExistence type="predicted"/>
<dbReference type="CDD" id="cd15482">
    <property type="entry name" value="Sialidase_non-viral"/>
    <property type="match status" value="1"/>
</dbReference>
<dbReference type="InterPro" id="IPR015943">
    <property type="entry name" value="WD40/YVTN_repeat-like_dom_sf"/>
</dbReference>
<dbReference type="Gene3D" id="2.130.10.10">
    <property type="entry name" value="YVTN repeat-like/Quinoprotein amine dehydrogenase"/>
    <property type="match status" value="1"/>
</dbReference>
<name>X0XJE6_9ZZZZ</name>
<sequence length="250" mass="27662">SGLNSPFSLATFEDKLFVCGNGAYYVDGGGNLERIFGDWCDEVTVSANKLFVTFQGERLGDRKILWADLTSPEFNWQDVSPSASELADLVLPPEDLAFWHAIVVPDVVALGNRILANVIVRVDGSGEYTNGHLYASEDLGGTWTRVDLDVPHDVIISKIVEDPDDPEHILLLFRHPVIQEVTYQLSELIRESHDGGRTWTRATDLTRGSNGLTDVAILGSAYYLLSPYDGYMVRLDGSDGEFVRMPRPEG</sequence>